<proteinExistence type="predicted"/>
<sequence>MSTHIRETGGSQGRGTRVLVVTLGVAVLAIGGVAAAKAGPGGPGAGNPPPSATPSATPSGPVVQPTEAPPTPEPDPSETASPPPLGPIPTITSRDPIAMPLDPVMTSLSDINLLDNAAELKARDCMRSLGFTTWTAGAIPGPADDKENDVLDYLPPADAGQTGYPSIFSDLSGETNVGAASALSQDAVRAYIGAEAQTAGGAAVPDGGCEAEGDRQVKGGTTQLPVDPRFLAGQAKFSALRDDRMQQVFAAWSACMDRKGLHYDDPLSAQTDPRWGERPSGTPAGAEEKATAAADAGCQAETNLVGTYKALEIAYQKQFLAENQADLTTALTTFKSWVSHARSIIAVN</sequence>
<dbReference type="RefSeq" id="WP_204059902.1">
    <property type="nucleotide sequence ID" value="NZ_BAAAGP010000019.1"/>
</dbReference>
<reference evidence="2 3" key="1">
    <citation type="submission" date="2021-01" db="EMBL/GenBank/DDBJ databases">
        <title>Whole genome shotgun sequence of Microbispora corallina NBRC 16416.</title>
        <authorList>
            <person name="Komaki H."/>
            <person name="Tamura T."/>
        </authorList>
    </citation>
    <scope>NUCLEOTIDE SEQUENCE [LARGE SCALE GENOMIC DNA]</scope>
    <source>
        <strain evidence="2 3">NBRC 16416</strain>
    </source>
</reference>
<feature type="compositionally biased region" description="Low complexity" evidence="1">
    <location>
        <begin position="53"/>
        <end position="66"/>
    </location>
</feature>
<feature type="region of interest" description="Disordered" evidence="1">
    <location>
        <begin position="265"/>
        <end position="285"/>
    </location>
</feature>
<dbReference type="EMBL" id="BOOC01000032">
    <property type="protein sequence ID" value="GIH42716.1"/>
    <property type="molecule type" value="Genomic_DNA"/>
</dbReference>
<evidence type="ECO:0000256" key="1">
    <source>
        <dbReference type="SAM" id="MobiDB-lite"/>
    </source>
</evidence>
<dbReference type="Proteomes" id="UP000603904">
    <property type="component" value="Unassembled WGS sequence"/>
</dbReference>
<name>A0ABQ4G6L5_9ACTN</name>
<organism evidence="2 3">
    <name type="scientific">Microbispora corallina</name>
    <dbReference type="NCBI Taxonomy" id="83302"/>
    <lineage>
        <taxon>Bacteria</taxon>
        <taxon>Bacillati</taxon>
        <taxon>Actinomycetota</taxon>
        <taxon>Actinomycetes</taxon>
        <taxon>Streptosporangiales</taxon>
        <taxon>Streptosporangiaceae</taxon>
        <taxon>Microbispora</taxon>
    </lineage>
</organism>
<evidence type="ECO:0000313" key="2">
    <source>
        <dbReference type="EMBL" id="GIH42716.1"/>
    </source>
</evidence>
<evidence type="ECO:0000313" key="3">
    <source>
        <dbReference type="Proteomes" id="UP000603904"/>
    </source>
</evidence>
<gene>
    <name evidence="2" type="ORF">Mco01_57160</name>
</gene>
<keyword evidence="3" id="KW-1185">Reference proteome</keyword>
<feature type="region of interest" description="Disordered" evidence="1">
    <location>
        <begin position="39"/>
        <end position="99"/>
    </location>
</feature>
<comment type="caution">
    <text evidence="2">The sequence shown here is derived from an EMBL/GenBank/DDBJ whole genome shotgun (WGS) entry which is preliminary data.</text>
</comment>
<protein>
    <submittedName>
        <fullName evidence="2">Uncharacterized protein</fullName>
    </submittedName>
</protein>
<accession>A0ABQ4G6L5</accession>